<evidence type="ECO:0000313" key="3">
    <source>
        <dbReference type="Proteomes" id="UP001596353"/>
    </source>
</evidence>
<dbReference type="EMBL" id="JBHSWG010000001">
    <property type="protein sequence ID" value="MFC6759354.1"/>
    <property type="molecule type" value="Genomic_DNA"/>
</dbReference>
<keyword evidence="1" id="KW-0472">Membrane</keyword>
<protein>
    <submittedName>
        <fullName evidence="2">Uncharacterized protein</fullName>
    </submittedName>
</protein>
<reference evidence="3" key="1">
    <citation type="journal article" date="2019" name="Int. J. Syst. Evol. Microbiol.">
        <title>The Global Catalogue of Microorganisms (GCM) 10K type strain sequencing project: providing services to taxonomists for standard genome sequencing and annotation.</title>
        <authorList>
            <consortium name="The Broad Institute Genomics Platform"/>
            <consortium name="The Broad Institute Genome Sequencing Center for Infectious Disease"/>
            <person name="Wu L."/>
            <person name="Ma J."/>
        </authorList>
    </citation>
    <scope>NUCLEOTIDE SEQUENCE [LARGE SCALE GENOMIC DNA]</scope>
    <source>
        <strain evidence="3">CCUG 66188</strain>
    </source>
</reference>
<evidence type="ECO:0000313" key="2">
    <source>
        <dbReference type="EMBL" id="MFC6759354.1"/>
    </source>
</evidence>
<evidence type="ECO:0000256" key="1">
    <source>
        <dbReference type="SAM" id="Phobius"/>
    </source>
</evidence>
<keyword evidence="1" id="KW-1133">Transmembrane helix</keyword>
<feature type="transmembrane region" description="Helical" evidence="1">
    <location>
        <begin position="13"/>
        <end position="32"/>
    </location>
</feature>
<organism evidence="2 3">
    <name type="scientific">Sulfitobacter porphyrae</name>
    <dbReference type="NCBI Taxonomy" id="1246864"/>
    <lineage>
        <taxon>Bacteria</taxon>
        <taxon>Pseudomonadati</taxon>
        <taxon>Pseudomonadota</taxon>
        <taxon>Alphaproteobacteria</taxon>
        <taxon>Rhodobacterales</taxon>
        <taxon>Roseobacteraceae</taxon>
        <taxon>Sulfitobacter</taxon>
    </lineage>
</organism>
<name>A0ABW2B1B1_9RHOB</name>
<dbReference type="Proteomes" id="UP001596353">
    <property type="component" value="Unassembled WGS sequence"/>
</dbReference>
<gene>
    <name evidence="2" type="ORF">ACFQFQ_07385</name>
</gene>
<keyword evidence="1" id="KW-0812">Transmembrane</keyword>
<feature type="transmembrane region" description="Helical" evidence="1">
    <location>
        <begin position="39"/>
        <end position="56"/>
    </location>
</feature>
<comment type="caution">
    <text evidence="2">The sequence shown here is derived from an EMBL/GenBank/DDBJ whole genome shotgun (WGS) entry which is preliminary data.</text>
</comment>
<accession>A0ABW2B1B1</accession>
<proteinExistence type="predicted"/>
<feature type="transmembrane region" description="Helical" evidence="1">
    <location>
        <begin position="62"/>
        <end position="79"/>
    </location>
</feature>
<keyword evidence="3" id="KW-1185">Reference proteome</keyword>
<sequence>MTEDEHLAWLKKIMPMVATLMTVGTFLVIRLAGHGNGTALLVAGIMFGFVLLMYGARVVLGVKGFVVVIGAGAVILWRLQRNGYF</sequence>